<protein>
    <recommendedName>
        <fullName evidence="3">Transcriptional regulator</fullName>
    </recommendedName>
</protein>
<evidence type="ECO:0000313" key="1">
    <source>
        <dbReference type="EMBL" id="KTT21883.1"/>
    </source>
</evidence>
<dbReference type="OrthoDB" id="9864369at2"/>
<evidence type="ECO:0000313" key="2">
    <source>
        <dbReference type="Proteomes" id="UP000072741"/>
    </source>
</evidence>
<sequence length="89" mass="10314">MSTAVDRTRQVWLHLLRAGGWWSVTELLAQERAWREFGTHLGNTMRNLHKSGCCERRLAEGGLHYEYCVTPRCTVLQGMTLLELMETIH</sequence>
<proteinExistence type="predicted"/>
<dbReference type="Proteomes" id="UP000072741">
    <property type="component" value="Unassembled WGS sequence"/>
</dbReference>
<accession>A0A147GWF3</accession>
<name>A0A147GWF3_9BURK</name>
<organism evidence="1 2">
    <name type="scientific">Pseudacidovorax intermedius</name>
    <dbReference type="NCBI Taxonomy" id="433924"/>
    <lineage>
        <taxon>Bacteria</taxon>
        <taxon>Pseudomonadati</taxon>
        <taxon>Pseudomonadota</taxon>
        <taxon>Betaproteobacteria</taxon>
        <taxon>Burkholderiales</taxon>
        <taxon>Comamonadaceae</taxon>
        <taxon>Pseudacidovorax</taxon>
    </lineage>
</organism>
<dbReference type="RefSeq" id="WP_058642027.1">
    <property type="nucleotide sequence ID" value="NZ_LDSL01000064.1"/>
</dbReference>
<dbReference type="EMBL" id="LDSL01000064">
    <property type="protein sequence ID" value="KTT21883.1"/>
    <property type="molecule type" value="Genomic_DNA"/>
</dbReference>
<evidence type="ECO:0008006" key="3">
    <source>
        <dbReference type="Google" id="ProtNLM"/>
    </source>
</evidence>
<keyword evidence="2" id="KW-1185">Reference proteome</keyword>
<gene>
    <name evidence="1" type="ORF">NS331_10995</name>
</gene>
<dbReference type="AlphaFoldDB" id="A0A147GWF3"/>
<comment type="caution">
    <text evidence="1">The sequence shown here is derived from an EMBL/GenBank/DDBJ whole genome shotgun (WGS) entry which is preliminary data.</text>
</comment>
<reference evidence="1 2" key="1">
    <citation type="journal article" date="2016" name="Front. Microbiol.">
        <title>Genomic Resource of Rice Seed Associated Bacteria.</title>
        <authorList>
            <person name="Midha S."/>
            <person name="Bansal K."/>
            <person name="Sharma S."/>
            <person name="Kumar N."/>
            <person name="Patil P.P."/>
            <person name="Chaudhry V."/>
            <person name="Patil P.B."/>
        </authorList>
    </citation>
    <scope>NUCLEOTIDE SEQUENCE [LARGE SCALE GENOMIC DNA]</scope>
    <source>
        <strain evidence="1 2">NS331</strain>
    </source>
</reference>